<sequence length="101" mass="12097">MKKTTKQEQQPFLKHLINIQGSSLWRKLATSEEYERFIDENENPLVIFTDFPQNELKRHEERFPGRLDYSHSLKILLLNHSFPSSRKTPEREKQADKSWAL</sequence>
<evidence type="ECO:0000313" key="2">
    <source>
        <dbReference type="Proteomes" id="UP000091918"/>
    </source>
</evidence>
<organism evidence="1 2">
    <name type="scientific">Emergomyces africanus</name>
    <dbReference type="NCBI Taxonomy" id="1955775"/>
    <lineage>
        <taxon>Eukaryota</taxon>
        <taxon>Fungi</taxon>
        <taxon>Dikarya</taxon>
        <taxon>Ascomycota</taxon>
        <taxon>Pezizomycotina</taxon>
        <taxon>Eurotiomycetes</taxon>
        <taxon>Eurotiomycetidae</taxon>
        <taxon>Onygenales</taxon>
        <taxon>Ajellomycetaceae</taxon>
        <taxon>Emergomyces</taxon>
    </lineage>
</organism>
<dbReference type="OrthoDB" id="4180362at2759"/>
<dbReference type="AlphaFoldDB" id="A0A1B7NJQ3"/>
<comment type="caution">
    <text evidence="1">The sequence shown here is derived from an EMBL/GenBank/DDBJ whole genome shotgun (WGS) entry which is preliminary data.</text>
</comment>
<protein>
    <submittedName>
        <fullName evidence="1">Uncharacterized protein</fullName>
    </submittedName>
</protein>
<name>A0A1B7NJQ3_9EURO</name>
<dbReference type="STRING" id="1658172.A0A1B7NJQ3"/>
<reference evidence="1 2" key="1">
    <citation type="submission" date="2015-07" db="EMBL/GenBank/DDBJ databases">
        <title>Emmonsia species relationships and genome sequence.</title>
        <authorList>
            <person name="Cuomo C.A."/>
            <person name="Schwartz I.S."/>
            <person name="Kenyon C."/>
            <person name="de Hoog G.S."/>
            <person name="Govender N.P."/>
            <person name="Botha A."/>
            <person name="Moreno L."/>
            <person name="de Vries M."/>
            <person name="Munoz J.F."/>
            <person name="Stielow J.B."/>
        </authorList>
    </citation>
    <scope>NUCLEOTIDE SEQUENCE [LARGE SCALE GENOMIC DNA]</scope>
    <source>
        <strain evidence="1 2">CBS 136260</strain>
    </source>
</reference>
<dbReference type="EMBL" id="LGUA01003574">
    <property type="protein sequence ID" value="OAX77043.1"/>
    <property type="molecule type" value="Genomic_DNA"/>
</dbReference>
<keyword evidence="2" id="KW-1185">Reference proteome</keyword>
<evidence type="ECO:0000313" key="1">
    <source>
        <dbReference type="EMBL" id="OAX77043.1"/>
    </source>
</evidence>
<accession>A0A1B7NJQ3</accession>
<proteinExistence type="predicted"/>
<gene>
    <name evidence="1" type="ORF">ACJ72_08664</name>
</gene>
<dbReference type="Proteomes" id="UP000091918">
    <property type="component" value="Unassembled WGS sequence"/>
</dbReference>